<evidence type="ECO:0000313" key="1">
    <source>
        <dbReference type="EMBL" id="GAI78467.1"/>
    </source>
</evidence>
<feature type="non-terminal residue" evidence="1">
    <location>
        <position position="1"/>
    </location>
</feature>
<sequence length="112" mass="12781">LQKALHAGQINVSVAEELWGISEEGDMEYYLDHAIESGCTKDTAQRWKMDWQAAQRRKRHGAEGETQLRSPYEPKPYYIACDICNKPALIEDAASVMICPVCRKVIRERQGE</sequence>
<gene>
    <name evidence="1" type="ORF">S12H4_11747</name>
</gene>
<protein>
    <submittedName>
        <fullName evidence="1">Uncharacterized protein</fullName>
    </submittedName>
</protein>
<dbReference type="EMBL" id="BARW01005364">
    <property type="protein sequence ID" value="GAI78467.1"/>
    <property type="molecule type" value="Genomic_DNA"/>
</dbReference>
<organism evidence="1">
    <name type="scientific">marine sediment metagenome</name>
    <dbReference type="NCBI Taxonomy" id="412755"/>
    <lineage>
        <taxon>unclassified sequences</taxon>
        <taxon>metagenomes</taxon>
        <taxon>ecological metagenomes</taxon>
    </lineage>
</organism>
<comment type="caution">
    <text evidence="1">The sequence shown here is derived from an EMBL/GenBank/DDBJ whole genome shotgun (WGS) entry which is preliminary data.</text>
</comment>
<accession>X1RCM4</accession>
<reference evidence="1" key="1">
    <citation type="journal article" date="2014" name="Front. Microbiol.">
        <title>High frequency of phylogenetically diverse reductive dehalogenase-homologous genes in deep subseafloor sedimentary metagenomes.</title>
        <authorList>
            <person name="Kawai M."/>
            <person name="Futagami T."/>
            <person name="Toyoda A."/>
            <person name="Takaki Y."/>
            <person name="Nishi S."/>
            <person name="Hori S."/>
            <person name="Arai W."/>
            <person name="Tsubouchi T."/>
            <person name="Morono Y."/>
            <person name="Uchiyama I."/>
            <person name="Ito T."/>
            <person name="Fujiyama A."/>
            <person name="Inagaki F."/>
            <person name="Takami H."/>
        </authorList>
    </citation>
    <scope>NUCLEOTIDE SEQUENCE</scope>
    <source>
        <strain evidence="1">Expedition CK06-06</strain>
    </source>
</reference>
<proteinExistence type="predicted"/>
<name>X1RCM4_9ZZZZ</name>
<dbReference type="AlphaFoldDB" id="X1RCM4"/>